<dbReference type="EMBL" id="CM042882">
    <property type="protein sequence ID" value="KAI4379173.1"/>
    <property type="molecule type" value="Genomic_DNA"/>
</dbReference>
<gene>
    <name evidence="1" type="ORF">MLD38_005503</name>
</gene>
<keyword evidence="2" id="KW-1185">Reference proteome</keyword>
<accession>A0ACB9RP22</accession>
<sequence length="114" mass="12570">MGLNPGSKDQAPFQPQGTDPIQTQTHTQTPFRSTPPPNNTNPTNEPSKRANQKKPRSNTRMGRKLLQSPAQETARRTQTQKPRRFALSPRQETNKRGADFSSGVSVSSLSSLLS</sequence>
<dbReference type="Proteomes" id="UP001057402">
    <property type="component" value="Chromosome 3"/>
</dbReference>
<name>A0ACB9RP22_9MYRT</name>
<comment type="caution">
    <text evidence="1">The sequence shown here is derived from an EMBL/GenBank/DDBJ whole genome shotgun (WGS) entry which is preliminary data.</text>
</comment>
<reference evidence="2" key="1">
    <citation type="journal article" date="2023" name="Front. Plant Sci.">
        <title>Chromosomal-level genome assembly of Melastoma candidum provides insights into trichome evolution.</title>
        <authorList>
            <person name="Zhong Y."/>
            <person name="Wu W."/>
            <person name="Sun C."/>
            <person name="Zou P."/>
            <person name="Liu Y."/>
            <person name="Dai S."/>
            <person name="Zhou R."/>
        </authorList>
    </citation>
    <scope>NUCLEOTIDE SEQUENCE [LARGE SCALE GENOMIC DNA]</scope>
</reference>
<protein>
    <submittedName>
        <fullName evidence="1">Uncharacterized protein</fullName>
    </submittedName>
</protein>
<proteinExistence type="predicted"/>
<organism evidence="1 2">
    <name type="scientific">Melastoma candidum</name>
    <dbReference type="NCBI Taxonomy" id="119954"/>
    <lineage>
        <taxon>Eukaryota</taxon>
        <taxon>Viridiplantae</taxon>
        <taxon>Streptophyta</taxon>
        <taxon>Embryophyta</taxon>
        <taxon>Tracheophyta</taxon>
        <taxon>Spermatophyta</taxon>
        <taxon>Magnoliopsida</taxon>
        <taxon>eudicotyledons</taxon>
        <taxon>Gunneridae</taxon>
        <taxon>Pentapetalae</taxon>
        <taxon>rosids</taxon>
        <taxon>malvids</taxon>
        <taxon>Myrtales</taxon>
        <taxon>Melastomataceae</taxon>
        <taxon>Melastomatoideae</taxon>
        <taxon>Melastomateae</taxon>
        <taxon>Melastoma</taxon>
    </lineage>
</organism>
<evidence type="ECO:0000313" key="2">
    <source>
        <dbReference type="Proteomes" id="UP001057402"/>
    </source>
</evidence>
<evidence type="ECO:0000313" key="1">
    <source>
        <dbReference type="EMBL" id="KAI4379173.1"/>
    </source>
</evidence>